<reference evidence="2 4" key="2">
    <citation type="submission" date="2018-03" db="EMBL/GenBank/DDBJ databases">
        <authorList>
            <person name="Fogelqvist J."/>
        </authorList>
    </citation>
    <scope>NUCLEOTIDE SEQUENCE [LARGE SCALE GENOMIC DNA]</scope>
</reference>
<dbReference type="GO" id="GO:0005815">
    <property type="term" value="C:microtubule organizing center"/>
    <property type="evidence" value="ECO:0007669"/>
    <property type="project" value="TreeGrafter"/>
</dbReference>
<dbReference type="EMBL" id="OVEO01000005">
    <property type="protein sequence ID" value="SPQ96251.1"/>
    <property type="molecule type" value="Genomic_DNA"/>
</dbReference>
<dbReference type="PANTHER" id="PTHR16220">
    <property type="entry name" value="WD REPEAT PROTEIN 8-RELATED"/>
    <property type="match status" value="1"/>
</dbReference>
<dbReference type="SUPFAM" id="SSF82171">
    <property type="entry name" value="DPP6 N-terminal domain-like"/>
    <property type="match status" value="1"/>
</dbReference>
<dbReference type="Proteomes" id="UP000039324">
    <property type="component" value="Unassembled WGS sequence"/>
</dbReference>
<keyword evidence="3" id="KW-1185">Reference proteome</keyword>
<geneLocation type="mitochondrion" evidence="2"/>
<organism evidence="1 3">
    <name type="scientific">Plasmodiophora brassicae</name>
    <name type="common">Clubroot disease agent</name>
    <dbReference type="NCBI Taxonomy" id="37360"/>
    <lineage>
        <taxon>Eukaryota</taxon>
        <taxon>Sar</taxon>
        <taxon>Rhizaria</taxon>
        <taxon>Endomyxa</taxon>
        <taxon>Phytomyxea</taxon>
        <taxon>Plasmodiophorida</taxon>
        <taxon>Plasmodiophoridae</taxon>
        <taxon>Plasmodiophora</taxon>
    </lineage>
</organism>
<dbReference type="Gene3D" id="2.130.10.10">
    <property type="entry name" value="YVTN repeat-like/Quinoprotein amine dehydrogenase"/>
    <property type="match status" value="1"/>
</dbReference>
<protein>
    <recommendedName>
        <fullName evidence="5">Anaphase-promoting complex subunit 4 WD40 domain-containing protein</fullName>
    </recommendedName>
</protein>
<evidence type="ECO:0000313" key="2">
    <source>
        <dbReference type="EMBL" id="SPQ96251.1"/>
    </source>
</evidence>
<dbReference type="EMBL" id="CDSF01000013">
    <property type="protein sequence ID" value="CEO95302.1"/>
    <property type="molecule type" value="Genomic_DNA"/>
</dbReference>
<accession>A0A0G4IJP5</accession>
<name>A0A0G4IJP5_PLABS</name>
<evidence type="ECO:0000313" key="1">
    <source>
        <dbReference type="EMBL" id="CEO95302.1"/>
    </source>
</evidence>
<dbReference type="Proteomes" id="UP000290189">
    <property type="component" value="Unassembled WGS sequence"/>
</dbReference>
<gene>
    <name evidence="1" type="ORF">PBRA_004068</name>
    <name evidence="2" type="ORF">PLBR_LOCUS3466</name>
</gene>
<dbReference type="InterPro" id="IPR052778">
    <property type="entry name" value="Centrosome-WD_assoc"/>
</dbReference>
<dbReference type="AlphaFoldDB" id="A0A0G4IJP5"/>
<evidence type="ECO:0008006" key="5">
    <source>
        <dbReference type="Google" id="ProtNLM"/>
    </source>
</evidence>
<evidence type="ECO:0000313" key="3">
    <source>
        <dbReference type="Proteomes" id="UP000039324"/>
    </source>
</evidence>
<dbReference type="GO" id="GO:1990811">
    <property type="term" value="C:MWP complex"/>
    <property type="evidence" value="ECO:0007669"/>
    <property type="project" value="TreeGrafter"/>
</dbReference>
<proteinExistence type="predicted"/>
<keyword evidence="2" id="KW-0496">Mitochondrion</keyword>
<dbReference type="OrthoDB" id="308690at2759"/>
<sequence length="85" mass="9412">MDFSEPFKVSSEGAATAKYSPCGSMLATADEMRVTVRDADTLEVVDVCECCDIVQHIEWSPDSKLLMCVQLLRARVWVFPIGQLA</sequence>
<dbReference type="PANTHER" id="PTHR16220:SF0">
    <property type="entry name" value="WD REPEAT-CONTAINING PROTEIN WRAP73"/>
    <property type="match status" value="1"/>
</dbReference>
<reference evidence="1 3" key="1">
    <citation type="submission" date="2015-02" db="EMBL/GenBank/DDBJ databases">
        <authorList>
            <person name="Chooi Y.-H."/>
        </authorList>
    </citation>
    <scope>NUCLEOTIDE SEQUENCE [LARGE SCALE GENOMIC DNA]</scope>
    <source>
        <strain evidence="1">E3</strain>
    </source>
</reference>
<evidence type="ECO:0000313" key="4">
    <source>
        <dbReference type="Proteomes" id="UP000290189"/>
    </source>
</evidence>
<dbReference type="InterPro" id="IPR015943">
    <property type="entry name" value="WD40/YVTN_repeat-like_dom_sf"/>
</dbReference>